<feature type="domain" description="Aspartate/glutamate/uridylate kinase" evidence="10">
    <location>
        <begin position="2"/>
        <end position="294"/>
    </location>
</feature>
<keyword evidence="6 9" id="KW-0418">Kinase</keyword>
<evidence type="ECO:0000256" key="9">
    <source>
        <dbReference type="PIRNR" id="PIRNR000723"/>
    </source>
</evidence>
<keyword evidence="5 9" id="KW-0808">Transferase</keyword>
<dbReference type="GO" id="GO:0019546">
    <property type="term" value="P:L-arginine deiminase pathway"/>
    <property type="evidence" value="ECO:0007669"/>
    <property type="project" value="TreeGrafter"/>
</dbReference>
<dbReference type="Gene3D" id="3.40.1160.10">
    <property type="entry name" value="Acetylglutamate kinase-like"/>
    <property type="match status" value="1"/>
</dbReference>
<dbReference type="OrthoDB" id="9766717at2"/>
<evidence type="ECO:0000313" key="12">
    <source>
        <dbReference type="Proteomes" id="UP000031366"/>
    </source>
</evidence>
<dbReference type="InterPro" id="IPR036393">
    <property type="entry name" value="AceGlu_kinase-like_sf"/>
</dbReference>
<comment type="catalytic activity">
    <reaction evidence="7">
        <text>hydrogencarbonate + NH4(+) + ATP = carbamoyl phosphate + ADP + H2O + H(+)</text>
        <dbReference type="Rhea" id="RHEA:10152"/>
        <dbReference type="ChEBI" id="CHEBI:15377"/>
        <dbReference type="ChEBI" id="CHEBI:15378"/>
        <dbReference type="ChEBI" id="CHEBI:17544"/>
        <dbReference type="ChEBI" id="CHEBI:28938"/>
        <dbReference type="ChEBI" id="CHEBI:30616"/>
        <dbReference type="ChEBI" id="CHEBI:58228"/>
        <dbReference type="ChEBI" id="CHEBI:456216"/>
        <dbReference type="EC" id="2.7.2.2"/>
    </reaction>
</comment>
<dbReference type="Pfam" id="PF00696">
    <property type="entry name" value="AA_kinase"/>
    <property type="match status" value="1"/>
</dbReference>
<dbReference type="PRINTS" id="PR01469">
    <property type="entry name" value="CARBMTKINASE"/>
</dbReference>
<dbReference type="NCBIfam" id="TIGR00746">
    <property type="entry name" value="arcC"/>
    <property type="match status" value="1"/>
</dbReference>
<dbReference type="InterPro" id="IPR001048">
    <property type="entry name" value="Asp/Glu/Uridylate_kinase"/>
</dbReference>
<dbReference type="EMBL" id="AYSO01000017">
    <property type="protein sequence ID" value="KIE46366.1"/>
    <property type="molecule type" value="Genomic_DNA"/>
</dbReference>
<sequence>MKRIVVALGGNALQAEGKEATAESQLEVVKETAVHLADLIEEGYEIVIAHGNGPQVGRIVIQNEYASEVTPAMPFDVCGAMSQGMIGYHIQQGVREELMKKKINKPVVSLITQVVVDKDDPAFKNPTKPIGPFYEKDKAEGLQKEKDYVMVEDSGRGYRRVVASPKPEKIIEVESIKTLINNDTVVITVGGGGIPVVELEDKSLKGVAAVIDKDFASEKLAEDIDADELIILTGVDRVAINYGKPNQINLDKLTVEDAKRYIEEGYFANGSMLPKVEAALKFAESKKGRKAIIASLDKAKLALRGESGTIITLD</sequence>
<dbReference type="CDD" id="cd04235">
    <property type="entry name" value="AAK_CK"/>
    <property type="match status" value="1"/>
</dbReference>
<dbReference type="Proteomes" id="UP000031366">
    <property type="component" value="Unassembled WGS sequence"/>
</dbReference>
<dbReference type="UniPathway" id="UPA00996">
    <property type="reaction ID" value="UER00366"/>
</dbReference>
<comment type="similarity">
    <text evidence="2 9">Belongs to the carbamate kinase family.</text>
</comment>
<dbReference type="PIRSF" id="PIRSF000723">
    <property type="entry name" value="Carbamate_kin"/>
    <property type="match status" value="1"/>
</dbReference>
<dbReference type="PANTHER" id="PTHR30409:SF1">
    <property type="entry name" value="CARBAMATE KINASE-RELATED"/>
    <property type="match status" value="1"/>
</dbReference>
<evidence type="ECO:0000256" key="2">
    <source>
        <dbReference type="ARBA" id="ARBA00011066"/>
    </source>
</evidence>
<evidence type="ECO:0000256" key="8">
    <source>
        <dbReference type="NCBIfam" id="TIGR00746"/>
    </source>
</evidence>
<name>A0A0C1R793_9CLOT</name>
<evidence type="ECO:0000256" key="6">
    <source>
        <dbReference type="ARBA" id="ARBA00022777"/>
    </source>
</evidence>
<evidence type="ECO:0000256" key="4">
    <source>
        <dbReference type="ARBA" id="ARBA00022503"/>
    </source>
</evidence>
<reference evidence="11 12" key="1">
    <citation type="journal article" date="2015" name="Infect. Genet. Evol.">
        <title>Genomic sequences of six botulinum neurotoxin-producing strains representing three clostridial species illustrate the mobility and diversity of botulinum neurotoxin genes.</title>
        <authorList>
            <person name="Smith T.J."/>
            <person name="Hill K.K."/>
            <person name="Xie G."/>
            <person name="Foley B.T."/>
            <person name="Williamson C.H."/>
            <person name="Foster J.T."/>
            <person name="Johnson S.L."/>
            <person name="Chertkov O."/>
            <person name="Teshima H."/>
            <person name="Gibbons H.S."/>
            <person name="Johnsky L.A."/>
            <person name="Karavis M.A."/>
            <person name="Smith L.A."/>
        </authorList>
    </citation>
    <scope>NUCLEOTIDE SEQUENCE [LARGE SCALE GENOMIC DNA]</scope>
    <source>
        <strain evidence="11 12">CDC 2741</strain>
    </source>
</reference>
<comment type="pathway">
    <text evidence="1">Metabolic intermediate metabolism; carbamoyl phosphate degradation; CO(2) and NH(3) from carbamoyl phosphate: step 1/1.</text>
</comment>
<dbReference type="AlphaFoldDB" id="A0A0C1R793"/>
<evidence type="ECO:0000259" key="10">
    <source>
        <dbReference type="Pfam" id="PF00696"/>
    </source>
</evidence>
<proteinExistence type="inferred from homology"/>
<evidence type="ECO:0000313" key="11">
    <source>
        <dbReference type="EMBL" id="KIE46366.1"/>
    </source>
</evidence>
<dbReference type="FunFam" id="3.40.1160.10:FF:000007">
    <property type="entry name" value="Carbamate kinase"/>
    <property type="match status" value="1"/>
</dbReference>
<dbReference type="NCBIfam" id="NF009007">
    <property type="entry name" value="PRK12352.1"/>
    <property type="match status" value="1"/>
</dbReference>
<evidence type="ECO:0000256" key="1">
    <source>
        <dbReference type="ARBA" id="ARBA00005118"/>
    </source>
</evidence>
<evidence type="ECO:0000256" key="7">
    <source>
        <dbReference type="ARBA" id="ARBA00048467"/>
    </source>
</evidence>
<organism evidence="11 12">
    <name type="scientific">Clostridium argentinense CDC 2741</name>
    <dbReference type="NCBI Taxonomy" id="1418104"/>
    <lineage>
        <taxon>Bacteria</taxon>
        <taxon>Bacillati</taxon>
        <taxon>Bacillota</taxon>
        <taxon>Clostridia</taxon>
        <taxon>Eubacteriales</taxon>
        <taxon>Clostridiaceae</taxon>
        <taxon>Clostridium</taxon>
    </lineage>
</organism>
<evidence type="ECO:0000256" key="5">
    <source>
        <dbReference type="ARBA" id="ARBA00022679"/>
    </source>
</evidence>
<comment type="caution">
    <text evidence="11">The sequence shown here is derived from an EMBL/GenBank/DDBJ whole genome shotgun (WGS) entry which is preliminary data.</text>
</comment>
<dbReference type="SUPFAM" id="SSF53633">
    <property type="entry name" value="Carbamate kinase-like"/>
    <property type="match status" value="1"/>
</dbReference>
<accession>A0A0C1R793</accession>
<protein>
    <recommendedName>
        <fullName evidence="3 8">Carbamate kinase</fullName>
    </recommendedName>
</protein>
<dbReference type="GO" id="GO:0008804">
    <property type="term" value="F:carbamate kinase activity"/>
    <property type="evidence" value="ECO:0007669"/>
    <property type="project" value="UniProtKB-UniRule"/>
</dbReference>
<dbReference type="PANTHER" id="PTHR30409">
    <property type="entry name" value="CARBAMATE KINASE"/>
    <property type="match status" value="1"/>
</dbReference>
<gene>
    <name evidence="11" type="primary">arcC</name>
    <name evidence="11" type="ORF">U732_1688</name>
</gene>
<dbReference type="STRING" id="29341.RSJ17_17075"/>
<dbReference type="RefSeq" id="WP_039633500.1">
    <property type="nucleotide sequence ID" value="NZ_AYSO01000017.1"/>
</dbReference>
<dbReference type="GO" id="GO:0005829">
    <property type="term" value="C:cytosol"/>
    <property type="evidence" value="ECO:0007669"/>
    <property type="project" value="TreeGrafter"/>
</dbReference>
<keyword evidence="12" id="KW-1185">Reference proteome</keyword>
<dbReference type="InterPro" id="IPR003964">
    <property type="entry name" value="Carb_kinase"/>
</dbReference>
<keyword evidence="4" id="KW-0056">Arginine metabolism</keyword>
<evidence type="ECO:0000256" key="3">
    <source>
        <dbReference type="ARBA" id="ARBA00013070"/>
    </source>
</evidence>